<comment type="caution">
    <text evidence="1">The sequence shown here is derived from an EMBL/GenBank/DDBJ whole genome shotgun (WGS) entry which is preliminary data.</text>
</comment>
<gene>
    <name evidence="1" type="ORF">ENW48_00730</name>
</gene>
<sequence>MALIHLPQSKWMGGTGRQVILKGDFEKIEQAMVESFELLRSPSLEYVSAQVVQVPATPDCKARVMLKGFPSPLHRGLFVDGGLSDGRYRENATTVTLDFTQSTQIWGNVKVNQWYCVYALAGASDSVFTLKAMPVMRVSTQAAQVITLRNNPNSGDIGYGFAPDELAGAALLVLTGPSRGLMRTISANNQDNGTGGTITYGGSPLTLNQGDWFVVLPRANFTYLGMVLKDDTGNLVPFCQEGGTFRYHTYRSLAQGAINGFTAFDLALVAPPTARLLSGYAAALNGYDLKLALSYDGNNPALIIHGSPPAIELYGLRGALPFSCLVPPGHRLYLDNNNTAHQVVRVTGWVE</sequence>
<organism evidence="1">
    <name type="scientific">Desulfobacca acetoxidans</name>
    <dbReference type="NCBI Taxonomy" id="60893"/>
    <lineage>
        <taxon>Bacteria</taxon>
        <taxon>Pseudomonadati</taxon>
        <taxon>Thermodesulfobacteriota</taxon>
        <taxon>Desulfobaccia</taxon>
        <taxon>Desulfobaccales</taxon>
        <taxon>Desulfobaccaceae</taxon>
        <taxon>Desulfobacca</taxon>
    </lineage>
</organism>
<accession>A0A7C5EV77</accession>
<protein>
    <submittedName>
        <fullName evidence="1">Uncharacterized protein</fullName>
    </submittedName>
</protein>
<evidence type="ECO:0000313" key="1">
    <source>
        <dbReference type="EMBL" id="HGZ10725.1"/>
    </source>
</evidence>
<proteinExistence type="predicted"/>
<dbReference type="EMBL" id="DTKJ01000007">
    <property type="protein sequence ID" value="HGZ10725.1"/>
    <property type="molecule type" value="Genomic_DNA"/>
</dbReference>
<dbReference type="AlphaFoldDB" id="A0A7C5EV77"/>
<name>A0A7C5EV77_9BACT</name>
<reference evidence="1" key="1">
    <citation type="journal article" date="2020" name="mSystems">
        <title>Genome- and Community-Level Interaction Insights into Carbon Utilization and Element Cycling Functions of Hydrothermarchaeota in Hydrothermal Sediment.</title>
        <authorList>
            <person name="Zhou Z."/>
            <person name="Liu Y."/>
            <person name="Xu W."/>
            <person name="Pan J."/>
            <person name="Luo Z.H."/>
            <person name="Li M."/>
        </authorList>
    </citation>
    <scope>NUCLEOTIDE SEQUENCE [LARGE SCALE GENOMIC DNA]</scope>
    <source>
        <strain evidence="1">SpSt-853</strain>
    </source>
</reference>